<evidence type="ECO:0000256" key="1">
    <source>
        <dbReference type="SAM" id="MobiDB-lite"/>
    </source>
</evidence>
<name>A0A2Z7APQ3_9LAMI</name>
<feature type="compositionally biased region" description="Polar residues" evidence="1">
    <location>
        <begin position="52"/>
        <end position="62"/>
    </location>
</feature>
<protein>
    <submittedName>
        <fullName evidence="2">Uncharacterized protein</fullName>
    </submittedName>
</protein>
<keyword evidence="3" id="KW-1185">Reference proteome</keyword>
<dbReference type="Proteomes" id="UP000250235">
    <property type="component" value="Unassembled WGS sequence"/>
</dbReference>
<feature type="region of interest" description="Disordered" evidence="1">
    <location>
        <begin position="52"/>
        <end position="103"/>
    </location>
</feature>
<proteinExistence type="predicted"/>
<reference evidence="2 3" key="1">
    <citation type="journal article" date="2015" name="Proc. Natl. Acad. Sci. U.S.A.">
        <title>The resurrection genome of Boea hygrometrica: A blueprint for survival of dehydration.</title>
        <authorList>
            <person name="Xiao L."/>
            <person name="Yang G."/>
            <person name="Zhang L."/>
            <person name="Yang X."/>
            <person name="Zhao S."/>
            <person name="Ji Z."/>
            <person name="Zhou Q."/>
            <person name="Hu M."/>
            <person name="Wang Y."/>
            <person name="Chen M."/>
            <person name="Xu Y."/>
            <person name="Jin H."/>
            <person name="Xiao X."/>
            <person name="Hu G."/>
            <person name="Bao F."/>
            <person name="Hu Y."/>
            <person name="Wan P."/>
            <person name="Li L."/>
            <person name="Deng X."/>
            <person name="Kuang T."/>
            <person name="Xiang C."/>
            <person name="Zhu J.K."/>
            <person name="Oliver M.J."/>
            <person name="He Y."/>
        </authorList>
    </citation>
    <scope>NUCLEOTIDE SEQUENCE [LARGE SCALE GENOMIC DNA]</scope>
    <source>
        <strain evidence="3">cv. XS01</strain>
    </source>
</reference>
<dbReference type="EMBL" id="KV013361">
    <property type="protein sequence ID" value="KZV23861.1"/>
    <property type="molecule type" value="Genomic_DNA"/>
</dbReference>
<evidence type="ECO:0000313" key="2">
    <source>
        <dbReference type="EMBL" id="KZV23861.1"/>
    </source>
</evidence>
<feature type="compositionally biased region" description="Polar residues" evidence="1">
    <location>
        <begin position="87"/>
        <end position="103"/>
    </location>
</feature>
<organism evidence="2 3">
    <name type="scientific">Dorcoceras hygrometricum</name>
    <dbReference type="NCBI Taxonomy" id="472368"/>
    <lineage>
        <taxon>Eukaryota</taxon>
        <taxon>Viridiplantae</taxon>
        <taxon>Streptophyta</taxon>
        <taxon>Embryophyta</taxon>
        <taxon>Tracheophyta</taxon>
        <taxon>Spermatophyta</taxon>
        <taxon>Magnoliopsida</taxon>
        <taxon>eudicotyledons</taxon>
        <taxon>Gunneridae</taxon>
        <taxon>Pentapetalae</taxon>
        <taxon>asterids</taxon>
        <taxon>lamiids</taxon>
        <taxon>Lamiales</taxon>
        <taxon>Gesneriaceae</taxon>
        <taxon>Didymocarpoideae</taxon>
        <taxon>Trichosporeae</taxon>
        <taxon>Loxocarpinae</taxon>
        <taxon>Dorcoceras</taxon>
    </lineage>
</organism>
<sequence length="140" mass="15659">MRTQLQQLSANTYPKLLEQYVATTCSTIPKQLRDNYTETYLGATNNSTQIDTLNKVTSSNRNSEQEEITYPKLLKDKRTTGQKSRRYSNPATTSRSLNSSTQVSKLVSIKKSYGDDLNATNLAPNGGVNQRQSTDLCLDE</sequence>
<accession>A0A2Z7APQ3</accession>
<dbReference type="AlphaFoldDB" id="A0A2Z7APQ3"/>
<evidence type="ECO:0000313" key="3">
    <source>
        <dbReference type="Proteomes" id="UP000250235"/>
    </source>
</evidence>
<gene>
    <name evidence="2" type="ORF">F511_26855</name>
</gene>